<dbReference type="EMBL" id="CP001738">
    <property type="protein sequence ID" value="ACY97057.1"/>
    <property type="molecule type" value="Genomic_DNA"/>
</dbReference>
<dbReference type="Proteomes" id="UP000001918">
    <property type="component" value="Chromosome"/>
</dbReference>
<reference evidence="1 2" key="1">
    <citation type="journal article" date="2011" name="Stand. Genomic Sci.">
        <title>Complete genome sequence of Thermomonospora curvata type strain (B9).</title>
        <authorList>
            <person name="Chertkov O."/>
            <person name="Sikorski J."/>
            <person name="Nolan M."/>
            <person name="Lapidus A."/>
            <person name="Lucas S."/>
            <person name="Del Rio T.G."/>
            <person name="Tice H."/>
            <person name="Cheng J.F."/>
            <person name="Goodwin L."/>
            <person name="Pitluck S."/>
            <person name="Liolios K."/>
            <person name="Ivanova N."/>
            <person name="Mavromatis K."/>
            <person name="Mikhailova N."/>
            <person name="Ovchinnikova G."/>
            <person name="Pati A."/>
            <person name="Chen A."/>
            <person name="Palaniappan K."/>
            <person name="Djao O.D."/>
            <person name="Land M."/>
            <person name="Hauser L."/>
            <person name="Chang Y.J."/>
            <person name="Jeffries C.D."/>
            <person name="Brettin T."/>
            <person name="Han C."/>
            <person name="Detter J.C."/>
            <person name="Rohde M."/>
            <person name="Goker M."/>
            <person name="Woyke T."/>
            <person name="Bristow J."/>
            <person name="Eisen J.A."/>
            <person name="Markowitz V."/>
            <person name="Hugenholtz P."/>
            <person name="Klenk H.P."/>
            <person name="Kyrpides N.C."/>
        </authorList>
    </citation>
    <scope>NUCLEOTIDE SEQUENCE [LARGE SCALE GENOMIC DNA]</scope>
    <source>
        <strain evidence="2">ATCC 19995 / DSM 43183 / JCM 3096 / KCTC 9072 / NBRC 15933 / NCIMB 10081 / Henssen B9</strain>
    </source>
</reference>
<evidence type="ECO:0000313" key="2">
    <source>
        <dbReference type="Proteomes" id="UP000001918"/>
    </source>
</evidence>
<keyword evidence="2" id="KW-1185">Reference proteome</keyword>
<protein>
    <submittedName>
        <fullName evidence="1">Uncharacterized protein</fullName>
    </submittedName>
</protein>
<proteinExistence type="predicted"/>
<dbReference type="AlphaFoldDB" id="D1AAP7"/>
<dbReference type="RefSeq" id="WP_012851841.1">
    <property type="nucleotide sequence ID" value="NC_013510.1"/>
</dbReference>
<dbReference type="HOGENOM" id="CLU_773695_0_0_11"/>
<organism evidence="1 2">
    <name type="scientific">Thermomonospora curvata (strain ATCC 19995 / DSM 43183 / JCM 3096 / KCTC 9072 / NBRC 15933 / NCIMB 10081 / Henssen B9)</name>
    <dbReference type="NCBI Taxonomy" id="471852"/>
    <lineage>
        <taxon>Bacteria</taxon>
        <taxon>Bacillati</taxon>
        <taxon>Actinomycetota</taxon>
        <taxon>Actinomycetes</taxon>
        <taxon>Streptosporangiales</taxon>
        <taxon>Thermomonosporaceae</taxon>
        <taxon>Thermomonospora</taxon>
    </lineage>
</organism>
<evidence type="ECO:0000313" key="1">
    <source>
        <dbReference type="EMBL" id="ACY97057.1"/>
    </source>
</evidence>
<gene>
    <name evidence="1" type="ordered locus">Tcur_1478</name>
</gene>
<accession>D1AAP7</accession>
<dbReference type="KEGG" id="tcu:Tcur_1478"/>
<name>D1AAP7_THECD</name>
<dbReference type="eggNOG" id="ENOG502Z7ZT">
    <property type="taxonomic scope" value="Bacteria"/>
</dbReference>
<sequence>MLEEIGPFADRLRFLPRPSGAPQKASLTQRWTVGQVRERLAARRPSAAVAAMNEALTVWNPFADELLARYRRLAAEHTLCTKHRNPKENLAILRTALQDVLEGRRPSRLLQHAVDSMVAERGRQAGLAVPLVEELAADIFMGSFSAKFRDAALPAADVMEGGLYARYCGIDYAAVRDLADAPLGERFGTRVCEGFTALCRRRAGIRERRWSVPSNGMLIEQAQILTTHNLAALVRPIGLSPSPGRPDPARRAFEGVCRQVGRVFGNPRPLRAVKDAAYAWRQTLFSMSLCTPAEQDALAAWMQEELRRRPAQTIIRLNPVLTGLRHVLAGGDLDDGSAPAARRFLGWQEGGHWMRTGG</sequence>